<proteinExistence type="predicted"/>
<comment type="caution">
    <text evidence="1">The sequence shown here is derived from an EMBL/GenBank/DDBJ whole genome shotgun (WGS) entry which is preliminary data.</text>
</comment>
<dbReference type="AlphaFoldDB" id="A0A4C1Y091"/>
<protein>
    <submittedName>
        <fullName evidence="1">Uncharacterized protein</fullName>
    </submittedName>
</protein>
<accession>A0A4C1Y091</accession>
<evidence type="ECO:0000313" key="1">
    <source>
        <dbReference type="EMBL" id="GBP69681.1"/>
    </source>
</evidence>
<gene>
    <name evidence="1" type="ORF">EVAR_49768_1</name>
</gene>
<name>A0A4C1Y091_EUMVA</name>
<evidence type="ECO:0000313" key="2">
    <source>
        <dbReference type="Proteomes" id="UP000299102"/>
    </source>
</evidence>
<keyword evidence="2" id="KW-1185">Reference proteome</keyword>
<sequence length="115" mass="12889">METWSVYLFEAAGAALSLIRNLSADRRAAEGSLVFNLLNPAPVLRARHRRNVIPNEIKTFRIYGLTWLNFSGQYTNSGAVRRRLHSRAVYFEWCAPIKAGGARVLRGDCGRPGQV</sequence>
<dbReference type="EMBL" id="BGZK01001049">
    <property type="protein sequence ID" value="GBP69681.1"/>
    <property type="molecule type" value="Genomic_DNA"/>
</dbReference>
<reference evidence="1 2" key="1">
    <citation type="journal article" date="2019" name="Commun. Biol.">
        <title>The bagworm genome reveals a unique fibroin gene that provides high tensile strength.</title>
        <authorList>
            <person name="Kono N."/>
            <person name="Nakamura H."/>
            <person name="Ohtoshi R."/>
            <person name="Tomita M."/>
            <person name="Numata K."/>
            <person name="Arakawa K."/>
        </authorList>
    </citation>
    <scope>NUCLEOTIDE SEQUENCE [LARGE SCALE GENOMIC DNA]</scope>
</reference>
<organism evidence="1 2">
    <name type="scientific">Eumeta variegata</name>
    <name type="common">Bagworm moth</name>
    <name type="synonym">Eumeta japonica</name>
    <dbReference type="NCBI Taxonomy" id="151549"/>
    <lineage>
        <taxon>Eukaryota</taxon>
        <taxon>Metazoa</taxon>
        <taxon>Ecdysozoa</taxon>
        <taxon>Arthropoda</taxon>
        <taxon>Hexapoda</taxon>
        <taxon>Insecta</taxon>
        <taxon>Pterygota</taxon>
        <taxon>Neoptera</taxon>
        <taxon>Endopterygota</taxon>
        <taxon>Lepidoptera</taxon>
        <taxon>Glossata</taxon>
        <taxon>Ditrysia</taxon>
        <taxon>Tineoidea</taxon>
        <taxon>Psychidae</taxon>
        <taxon>Oiketicinae</taxon>
        <taxon>Eumeta</taxon>
    </lineage>
</organism>
<dbReference type="Proteomes" id="UP000299102">
    <property type="component" value="Unassembled WGS sequence"/>
</dbReference>